<keyword evidence="18" id="KW-1038">Host endoplasmic reticulum</keyword>
<dbReference type="Gene3D" id="3.30.70.270">
    <property type="match status" value="1"/>
</dbReference>
<evidence type="ECO:0000259" key="24">
    <source>
        <dbReference type="PROSITE" id="PS51874"/>
    </source>
</evidence>
<evidence type="ECO:0000256" key="6">
    <source>
        <dbReference type="ARBA" id="ARBA00020936"/>
    </source>
</evidence>
<dbReference type="PROSITE" id="PS51874">
    <property type="entry name" value="PCV_3C_PRO"/>
    <property type="match status" value="1"/>
</dbReference>
<dbReference type="SUPFAM" id="SSF52540">
    <property type="entry name" value="P-loop containing nucleoside triphosphate hydrolases"/>
    <property type="match status" value="1"/>
</dbReference>
<dbReference type="InterPro" id="IPR043502">
    <property type="entry name" value="DNA/RNA_pol_sf"/>
</dbReference>
<dbReference type="EMBL" id="BK061324">
    <property type="protein sequence ID" value="DAZ91079.1"/>
    <property type="molecule type" value="Genomic_RNA"/>
</dbReference>
<dbReference type="Pfam" id="PF00680">
    <property type="entry name" value="RdRP_1"/>
    <property type="match status" value="1"/>
</dbReference>
<sequence length="1824" mass="204670">MDFGTSQKLVGFLKTSFHLSSLQQLVDRDYRGPEKDQVKIHLAIHHANLMADDLNKGFSVEQIHSSEFITARFEIIRRFFYTKICTADVTLDWMAEYNNTTFTNWFGVAIIPIEPDLAADVKFGQGLYDFAASISNILINKTTSVVTKTFSFVLSCFNDALKQCFGSWIPYLEQSFSWFKDIFVTLQSWADSIHEKIGGILGGMEECLYIGMGLTASTCIIALLERFLVATGLLKKPLGAPMLFLTVAIGAICAFNGGARMMEGTIVNLLLFVRCSCSQLLTSLFSCSGDDGTMEGQFGPSVVLENLSTLVKGWSDSSIQDIGRGFAAITQIKNGILSLKDMVLFVFGKLGEAAHKILGIESQVLADLSLLLGENVVDWLTECDAMVQYMLEFKSTARDIFDRLSQLIEKGKNMRSSIIRMNHRGSSQVLCLISKALERLVELHTSMVISGANTTRKAPFMVFLTGASGCGKTSVAQRISANWLQAEGLGSSELYSRNGLDPFWSGYKRQAVVMYDDFGAIPGNVSDEAEIIHVVSRNPYATIMPGLAEKGMYFDSRLLLATSNFLAANSESGVHDSHAYERRRHLVVRVVLKEGVPYNASNPCENQKYQILNSVAPFHFVREFDSYEDLWSYVYDRYKAHDGEEVEFLNSLPIPDADADEALEALISLSAMLGNFAPKNVVKFATDNLPGYHYLVHDEDSVYFWHQNGSIEIIPVCRMQLTSCEISQLKQDSLSSAFRYQNLAKSFPSLNPLAVLYASNIVTKGWIGKDLQATKDCKDDFMAGQINSLPTWQRAYLYVLSKHLANASSSGWFAHLLQDTKRAMRSLYAKEYKSWPMPLKLATGCLLAVLVCGSAYAALSALWNLGTGAAFFSGAAAVFSARTMEGQSDIPNKHESEYTFRNKRVRARVWEGQSPCYGDSAQWIIDSCMATLSAGNLEVQVCLMPGRGFLGVYHFFRHIAPNVMVKLTGQNVSTWFAWQTQNIKQFEGNELALYSSNLLPKTVDSLKDRILFDPELLPNKFNALFFTYKKDPLLGNMVPEIGSMVCEKKTKSFTVQVGEYSRKIPSHLEYAKPTVNGDCGSLLLTEIKGKYFLVGLHVAGNSTTGSSCFIPYDDSFSIKEGQSDFVLKYTEWAQPKILGAGCRVVGVLDQEHQVSSGGKTSFVATPTEWHLETPFSKLPSVLTKHDPRLQGTENAAYDPFMSSMEKYSQEAGPFDMLTIQQAAYEIAEEWCDASSEFDFSEVSLDVALNGLENVEYFDSLVLSTSEGYPYRLDRKTGDKGKTRYVVGEPGSLKIEDEKILTDMDWFETTAETHVPELYCIECVKDERLPIRKVLEKPKSRTFSVLPMSYNIVVRKKFLNFVRFIMEKRDIFPCQVGINPYSREWTRLANSLLEKGDMILCCDYSRFDGFLPKTVMAVIADSINTLCGGSQSLQNQRKNLMLACCSRTALCEKLVYRVENGIPSGFPLTVIVNSILNEILIRSAFIDCFYDNIEIRSNFNTYVKLVTYGDDNLISVAASIRSKFCGGFLQAYMAQRGITITDGVDKTKPDLNFRHLTDCDFLKRTFVENLNGTWRAPMDRTSLWPQLHFVKAKDIELVDAYISNLNNILRELYLHSPQEMINFRRLALNRLKWIKSSDLLTATQICHFHDSQQSGSMDFIRATHAMENLDLIDPLVPGDLPTKLREIYPKIFVVAEHCIPSNLEDYYVVSLSTNRKFKTLDEGIVIVYPVGSGRGGLPTQQYMRENVMRKGSYLNNALKLQFQKKRKMLFVSQSSVVPAYVFSVLFMKSMNEIPLVASNQALTSAIQTCKRLNYLTREFEDCFIA</sequence>
<evidence type="ECO:0000256" key="2">
    <source>
        <dbReference type="ARBA" id="ARBA00003602"/>
    </source>
</evidence>
<evidence type="ECO:0000256" key="10">
    <source>
        <dbReference type="ARBA" id="ARBA00022692"/>
    </source>
</evidence>
<dbReference type="SUPFAM" id="SSF50494">
    <property type="entry name" value="Trypsin-like serine proteases"/>
    <property type="match status" value="1"/>
</dbReference>
<dbReference type="GO" id="GO:0005524">
    <property type="term" value="F:ATP binding"/>
    <property type="evidence" value="ECO:0007669"/>
    <property type="project" value="UniProtKB-KW"/>
</dbReference>
<name>A0A9N6YJV6_9SECO</name>
<dbReference type="Gene3D" id="1.20.960.20">
    <property type="match status" value="1"/>
</dbReference>
<feature type="domain" description="Peptidase C3" evidence="24">
    <location>
        <begin position="914"/>
        <end position="1116"/>
    </location>
</feature>
<feature type="transmembrane region" description="Helical" evidence="21">
    <location>
        <begin position="240"/>
        <end position="259"/>
    </location>
</feature>
<keyword evidence="11" id="KW-0548">Nucleotidyltransferase</keyword>
<evidence type="ECO:0000256" key="3">
    <source>
        <dbReference type="ARBA" id="ARBA00003682"/>
    </source>
</evidence>
<keyword evidence="7" id="KW-0696">RNA-directed RNA polymerase</keyword>
<feature type="domain" description="RdRp catalytic" evidence="22">
    <location>
        <begin position="1396"/>
        <end position="1523"/>
    </location>
</feature>
<evidence type="ECO:0000256" key="15">
    <source>
        <dbReference type="ARBA" id="ARBA00022840"/>
    </source>
</evidence>
<protein>
    <recommendedName>
        <fullName evidence="6">RNA1 polyprotein</fullName>
    </recommendedName>
    <alternativeName>
        <fullName evidence="19">Genome polyprotein B</fullName>
    </alternativeName>
</protein>
<dbReference type="InterPro" id="IPR007094">
    <property type="entry name" value="RNA-dir_pol_PSvirus"/>
</dbReference>
<keyword evidence="16" id="KW-0693">Viral RNA replication</keyword>
<dbReference type="PROSITE" id="PS50507">
    <property type="entry name" value="RDRP_SSRNA_POS"/>
    <property type="match status" value="1"/>
</dbReference>
<keyword evidence="26" id="KW-1185">Reference proteome</keyword>
<keyword evidence="13" id="KW-0378">Hydrolase</keyword>
<evidence type="ECO:0000256" key="18">
    <source>
        <dbReference type="ARBA" id="ARBA00023184"/>
    </source>
</evidence>
<evidence type="ECO:0000256" key="14">
    <source>
        <dbReference type="ARBA" id="ARBA00022807"/>
    </source>
</evidence>
<keyword evidence="21" id="KW-0472">Membrane</keyword>
<dbReference type="PRINTS" id="PR00918">
    <property type="entry name" value="CALICVIRUSNS"/>
</dbReference>
<evidence type="ECO:0000256" key="4">
    <source>
        <dbReference type="ARBA" id="ARBA00004354"/>
    </source>
</evidence>
<dbReference type="GO" id="GO:0003968">
    <property type="term" value="F:RNA-directed RNA polymerase activity"/>
    <property type="evidence" value="ECO:0007669"/>
    <property type="project" value="UniProtKB-KW"/>
</dbReference>
<dbReference type="InterPro" id="IPR043128">
    <property type="entry name" value="Rev_trsase/Diguanyl_cyclase"/>
</dbReference>
<comment type="subcellular location">
    <subcellularLocation>
        <location evidence="4">Host endoplasmic reticulum</location>
    </subcellularLocation>
    <subcellularLocation>
        <location evidence="5">Host membrane</location>
        <topology evidence="5">Single-pass membrane protein</topology>
    </subcellularLocation>
</comment>
<feature type="transmembrane region" description="Helical" evidence="21">
    <location>
        <begin position="207"/>
        <end position="228"/>
    </location>
</feature>
<evidence type="ECO:0000259" key="23">
    <source>
        <dbReference type="PROSITE" id="PS51218"/>
    </source>
</evidence>
<comment type="function">
    <text evidence="3">Replicates the viral genome.</text>
</comment>
<evidence type="ECO:0000256" key="20">
    <source>
        <dbReference type="ARBA" id="ARBA00045667"/>
    </source>
</evidence>
<comment type="function">
    <text evidence="20">Down-regulates the RNA1 polyprotein processing and enhances trans-cleavage of RNA2 polyproteins. The protease cofactor and the putative helicase seem to target the replication complexes to ER membranes. Their physical association causes the membrane rearrangement of host ER that may result in formation of the small membranous vesicles that are the site of viral RNA synthesis.</text>
</comment>
<reference evidence="25 26" key="1">
    <citation type="journal article" date="2022" name="Virus Genes">
        <title>Analysis of public domain plant transcriptomes expands the phylogenetic diversity of the family Secoviridae.</title>
        <authorList>
            <person name="Sidharthan V.K."/>
            <person name="Rajeswari V."/>
            <person name="Baranwal V.K."/>
        </authorList>
    </citation>
    <scope>NUCLEOTIDE SEQUENCE [LARGE SCALE GENOMIC DNA]</scope>
    <source>
        <strain evidence="25">China</strain>
    </source>
</reference>
<dbReference type="GO" id="GO:0003724">
    <property type="term" value="F:RNA helicase activity"/>
    <property type="evidence" value="ECO:0007669"/>
    <property type="project" value="InterPro"/>
</dbReference>
<gene>
    <name evidence="25" type="ORF">GpSV_s1gp1</name>
</gene>
<evidence type="ECO:0000256" key="11">
    <source>
        <dbReference type="ARBA" id="ARBA00022695"/>
    </source>
</evidence>
<accession>A0A9N6YJV6</accession>
<evidence type="ECO:0000256" key="16">
    <source>
        <dbReference type="ARBA" id="ARBA00022953"/>
    </source>
</evidence>
<dbReference type="GO" id="GO:0006508">
    <property type="term" value="P:proteolysis"/>
    <property type="evidence" value="ECO:0007669"/>
    <property type="project" value="UniProtKB-KW"/>
</dbReference>
<dbReference type="InterPro" id="IPR000605">
    <property type="entry name" value="Helicase_SF3_ssDNA/RNA_vir"/>
</dbReference>
<dbReference type="GO" id="GO:0003723">
    <property type="term" value="F:RNA binding"/>
    <property type="evidence" value="ECO:0007669"/>
    <property type="project" value="InterPro"/>
</dbReference>
<evidence type="ECO:0000256" key="9">
    <source>
        <dbReference type="ARBA" id="ARBA00022679"/>
    </source>
</evidence>
<dbReference type="InterPro" id="IPR014759">
    <property type="entry name" value="Helicase_SF3_ssRNA_vir"/>
</dbReference>
<evidence type="ECO:0000256" key="1">
    <source>
        <dbReference type="ARBA" id="ARBA00002583"/>
    </source>
</evidence>
<dbReference type="InterPro" id="IPR001205">
    <property type="entry name" value="RNA-dir_pol_C"/>
</dbReference>
<dbReference type="SUPFAM" id="SSF56672">
    <property type="entry name" value="DNA/RNA polymerases"/>
    <property type="match status" value="1"/>
</dbReference>
<dbReference type="Gene3D" id="2.40.10.10">
    <property type="entry name" value="Trypsin-like serine proteases"/>
    <property type="match status" value="1"/>
</dbReference>
<dbReference type="PROSITE" id="PS51218">
    <property type="entry name" value="SF3_HELICASE_2"/>
    <property type="match status" value="1"/>
</dbReference>
<evidence type="ECO:0000256" key="7">
    <source>
        <dbReference type="ARBA" id="ARBA00022484"/>
    </source>
</evidence>
<dbReference type="InterPro" id="IPR027417">
    <property type="entry name" value="P-loop_NTPase"/>
</dbReference>
<evidence type="ECO:0000256" key="21">
    <source>
        <dbReference type="SAM" id="Phobius"/>
    </source>
</evidence>
<evidence type="ECO:0000256" key="19">
    <source>
        <dbReference type="ARBA" id="ARBA00032135"/>
    </source>
</evidence>
<keyword evidence="15" id="KW-0067">ATP-binding</keyword>
<keyword evidence="14" id="KW-0788">Thiol protease</keyword>
<evidence type="ECO:0000259" key="22">
    <source>
        <dbReference type="PROSITE" id="PS50507"/>
    </source>
</evidence>
<organism evidence="25 26">
    <name type="scientific">Gynostemma pentaphyllum secovirus</name>
    <dbReference type="NCBI Taxonomy" id="2936688"/>
    <lineage>
        <taxon>Viruses</taxon>
        <taxon>Riboviria</taxon>
        <taxon>Orthornavirae</taxon>
        <taxon>Pisuviricota</taxon>
        <taxon>Pisoniviricetes</taxon>
        <taxon>Picornavirales</taxon>
        <taxon>Secoviridae</taxon>
        <taxon>Comovirinae</taxon>
        <taxon>Fabavirus</taxon>
        <taxon>Fabavirus gynostemmae</taxon>
    </lineage>
</organism>
<dbReference type="Proteomes" id="UP001264018">
    <property type="component" value="Genome"/>
</dbReference>
<dbReference type="InterPro" id="IPR044067">
    <property type="entry name" value="PCV_3C_PRO"/>
</dbReference>
<dbReference type="Pfam" id="PF00910">
    <property type="entry name" value="RNA_helicase"/>
    <property type="match status" value="1"/>
</dbReference>
<evidence type="ECO:0000256" key="12">
    <source>
        <dbReference type="ARBA" id="ARBA00022741"/>
    </source>
</evidence>
<dbReference type="GO" id="GO:0006351">
    <property type="term" value="P:DNA-templated transcription"/>
    <property type="evidence" value="ECO:0007669"/>
    <property type="project" value="InterPro"/>
</dbReference>
<comment type="function">
    <text evidence="2">Thiol protease that cleaves the RNA1 and RNA2 polyproteins.</text>
</comment>
<keyword evidence="10 21" id="KW-0812">Transmembrane</keyword>
<keyword evidence="17 21" id="KW-1133">Transmembrane helix</keyword>
<evidence type="ECO:0000256" key="5">
    <source>
        <dbReference type="ARBA" id="ARBA00004379"/>
    </source>
</evidence>
<evidence type="ECO:0000313" key="25">
    <source>
        <dbReference type="EMBL" id="DAZ91079.1"/>
    </source>
</evidence>
<proteinExistence type="predicted"/>
<comment type="function">
    <text evidence="1">Plays a role in RNA replication. It is covalently linked to the 5'terminus of both viral single-stranded RNA1 and RNA2 molecules.</text>
</comment>
<keyword evidence="9" id="KW-0808">Transferase</keyword>
<dbReference type="GO" id="GO:0004197">
    <property type="term" value="F:cysteine-type endopeptidase activity"/>
    <property type="evidence" value="ECO:0007669"/>
    <property type="project" value="InterPro"/>
</dbReference>
<dbReference type="GO" id="GO:0039694">
    <property type="term" value="P:viral RNA genome replication"/>
    <property type="evidence" value="ECO:0007669"/>
    <property type="project" value="InterPro"/>
</dbReference>
<feature type="domain" description="SF3 helicase" evidence="23">
    <location>
        <begin position="437"/>
        <end position="603"/>
    </location>
</feature>
<dbReference type="InterPro" id="IPR043504">
    <property type="entry name" value="Peptidase_S1_PA_chymotrypsin"/>
</dbReference>
<evidence type="ECO:0000256" key="17">
    <source>
        <dbReference type="ARBA" id="ARBA00022989"/>
    </source>
</evidence>
<evidence type="ECO:0000256" key="8">
    <source>
        <dbReference type="ARBA" id="ARBA00022670"/>
    </source>
</evidence>
<dbReference type="InterPro" id="IPR004004">
    <property type="entry name" value="Helic/Pol/Pept_Calicivir-typ"/>
</dbReference>
<evidence type="ECO:0000256" key="13">
    <source>
        <dbReference type="ARBA" id="ARBA00022801"/>
    </source>
</evidence>
<keyword evidence="12" id="KW-0547">Nucleotide-binding</keyword>
<dbReference type="InterPro" id="IPR009003">
    <property type="entry name" value="Peptidase_S1_PA"/>
</dbReference>
<keyword evidence="8" id="KW-0645">Protease</keyword>
<evidence type="ECO:0000313" key="26">
    <source>
        <dbReference type="Proteomes" id="UP001264018"/>
    </source>
</evidence>